<comment type="caution">
    <text evidence="5">The sequence shown here is derived from an EMBL/GenBank/DDBJ whole genome shotgun (WGS) entry which is preliminary data.</text>
</comment>
<dbReference type="Gene3D" id="1.10.10.10">
    <property type="entry name" value="Winged helix-like DNA-binding domain superfamily/Winged helix DNA-binding domain"/>
    <property type="match status" value="1"/>
</dbReference>
<dbReference type="EMBL" id="VSSQ01011919">
    <property type="protein sequence ID" value="MPM48023.1"/>
    <property type="molecule type" value="Genomic_DNA"/>
</dbReference>
<organism evidence="5">
    <name type="scientific">bioreactor metagenome</name>
    <dbReference type="NCBI Taxonomy" id="1076179"/>
    <lineage>
        <taxon>unclassified sequences</taxon>
        <taxon>metagenomes</taxon>
        <taxon>ecological metagenomes</taxon>
    </lineage>
</organism>
<name>A0A645AB17_9ZZZZ</name>
<evidence type="ECO:0000313" key="5">
    <source>
        <dbReference type="EMBL" id="MPM48023.1"/>
    </source>
</evidence>
<feature type="domain" description="HTH marR-type" evidence="4">
    <location>
        <begin position="1"/>
        <end position="109"/>
    </location>
</feature>
<evidence type="ECO:0000259" key="4">
    <source>
        <dbReference type="PROSITE" id="PS50995"/>
    </source>
</evidence>
<protein>
    <recommendedName>
        <fullName evidence="4">HTH marR-type domain-containing protein</fullName>
    </recommendedName>
</protein>
<dbReference type="InterPro" id="IPR036390">
    <property type="entry name" value="WH_DNA-bd_sf"/>
</dbReference>
<dbReference type="PANTHER" id="PTHR42756">
    <property type="entry name" value="TRANSCRIPTIONAL REGULATOR, MARR"/>
    <property type="match status" value="1"/>
</dbReference>
<sequence>MFNLTITQLHYLHAIAELDAPTFKQIVEKFGVQKSTVTDIVNRLIARNLVYKKQSEGDLRTFHLFLTDKGNELLEMERLGYYFFAQKMTDCLDETEKQEFLKLLEKIVKGIK</sequence>
<keyword evidence="3" id="KW-0804">Transcription</keyword>
<evidence type="ECO:0000256" key="3">
    <source>
        <dbReference type="ARBA" id="ARBA00023163"/>
    </source>
</evidence>
<dbReference type="PROSITE" id="PS50995">
    <property type="entry name" value="HTH_MARR_2"/>
    <property type="match status" value="1"/>
</dbReference>
<dbReference type="Pfam" id="PF01047">
    <property type="entry name" value="MarR"/>
    <property type="match status" value="1"/>
</dbReference>
<keyword evidence="1" id="KW-0805">Transcription regulation</keyword>
<evidence type="ECO:0000256" key="1">
    <source>
        <dbReference type="ARBA" id="ARBA00023015"/>
    </source>
</evidence>
<dbReference type="PRINTS" id="PR00598">
    <property type="entry name" value="HTHMARR"/>
</dbReference>
<evidence type="ECO:0000256" key="2">
    <source>
        <dbReference type="ARBA" id="ARBA00023125"/>
    </source>
</evidence>
<dbReference type="InterPro" id="IPR000835">
    <property type="entry name" value="HTH_MarR-typ"/>
</dbReference>
<proteinExistence type="predicted"/>
<dbReference type="InterPro" id="IPR036388">
    <property type="entry name" value="WH-like_DNA-bd_sf"/>
</dbReference>
<accession>A0A645AB17</accession>
<dbReference type="GO" id="GO:0003677">
    <property type="term" value="F:DNA binding"/>
    <property type="evidence" value="ECO:0007669"/>
    <property type="project" value="UniProtKB-KW"/>
</dbReference>
<dbReference type="GO" id="GO:0003700">
    <property type="term" value="F:DNA-binding transcription factor activity"/>
    <property type="evidence" value="ECO:0007669"/>
    <property type="project" value="InterPro"/>
</dbReference>
<keyword evidence="2" id="KW-0238">DNA-binding</keyword>
<reference evidence="5" key="1">
    <citation type="submission" date="2019-08" db="EMBL/GenBank/DDBJ databases">
        <authorList>
            <person name="Kucharzyk K."/>
            <person name="Murdoch R.W."/>
            <person name="Higgins S."/>
            <person name="Loffler F."/>
        </authorList>
    </citation>
    <scope>NUCLEOTIDE SEQUENCE</scope>
</reference>
<dbReference type="AlphaFoldDB" id="A0A645AB17"/>
<dbReference type="PANTHER" id="PTHR42756:SF1">
    <property type="entry name" value="TRANSCRIPTIONAL REPRESSOR OF EMRAB OPERON"/>
    <property type="match status" value="1"/>
</dbReference>
<dbReference type="SUPFAM" id="SSF46785">
    <property type="entry name" value="Winged helix' DNA-binding domain"/>
    <property type="match status" value="1"/>
</dbReference>
<dbReference type="SMART" id="SM00347">
    <property type="entry name" value="HTH_MARR"/>
    <property type="match status" value="1"/>
</dbReference>
<gene>
    <name evidence="5" type="ORF">SDC9_94744</name>
</gene>